<feature type="region of interest" description="Disordered" evidence="3">
    <location>
        <begin position="1"/>
        <end position="125"/>
    </location>
</feature>
<dbReference type="PROSITE" id="PS50102">
    <property type="entry name" value="RRM"/>
    <property type="match status" value="1"/>
</dbReference>
<dbReference type="InterPro" id="IPR012677">
    <property type="entry name" value="Nucleotide-bd_a/b_plait_sf"/>
</dbReference>
<dbReference type="GO" id="GO:0006397">
    <property type="term" value="P:mRNA processing"/>
    <property type="evidence" value="ECO:0007669"/>
    <property type="project" value="UniProtKB-KW"/>
</dbReference>
<evidence type="ECO:0000256" key="1">
    <source>
        <dbReference type="ARBA" id="ARBA00006265"/>
    </source>
</evidence>
<dbReference type="Gene3D" id="3.30.70.330">
    <property type="match status" value="1"/>
</dbReference>
<feature type="compositionally biased region" description="Basic and acidic residues" evidence="3">
    <location>
        <begin position="111"/>
        <end position="121"/>
    </location>
</feature>
<dbReference type="GO" id="GO:0003723">
    <property type="term" value="F:RNA binding"/>
    <property type="evidence" value="ECO:0007669"/>
    <property type="project" value="UniProtKB-UniRule"/>
</dbReference>
<organism evidence="5 6">
    <name type="scientific">Lasallia pustulata</name>
    <dbReference type="NCBI Taxonomy" id="136370"/>
    <lineage>
        <taxon>Eukaryota</taxon>
        <taxon>Fungi</taxon>
        <taxon>Dikarya</taxon>
        <taxon>Ascomycota</taxon>
        <taxon>Pezizomycotina</taxon>
        <taxon>Lecanoromycetes</taxon>
        <taxon>OSLEUM clade</taxon>
        <taxon>Umbilicariomycetidae</taxon>
        <taxon>Umbilicariales</taxon>
        <taxon>Umbilicariaceae</taxon>
        <taxon>Lasallia</taxon>
    </lineage>
</organism>
<reference evidence="6" key="1">
    <citation type="submission" date="2017-03" db="EMBL/GenBank/DDBJ databases">
        <authorList>
            <person name="Sharma R."/>
            <person name="Thines M."/>
        </authorList>
    </citation>
    <scope>NUCLEOTIDE SEQUENCE [LARGE SCALE GENOMIC DNA]</scope>
</reference>
<dbReference type="SMART" id="SM00360">
    <property type="entry name" value="RRM"/>
    <property type="match status" value="1"/>
</dbReference>
<sequence>MAAEEDNFDIDIYGDGREDYQQEEPADAEVKAQESSDLAAPSAEDRIAKTTESPDTLTQAPTNGDESHLDMKQEEGLEHTSDVAQKIASTDESTQDPLLLPKQAPQTQGLKRKDGSDDRPVDPGATNALFISDLQWWITDDDIRGWANQSQCEDELEDITFSEHKVNGKSKGQAYVVFKSPQAATAAKHKIQSFGEGQQYTKKLTVSFTNPFTNPFRILPKDGPTRNNNQNNNRSTSGGYGASAGMTAPPPQQMNYNMTNSNGGFRGGRGGFNNRGAMNNMPGYNRGGFQGAMTTGFQGAPMGGFQGAPMGGMQQYGGFQPNRGGMMGGMRGGGPMGMHGGRGGMNPNGMMGMPMGGMGMVGMGGMAGPMGGMGGMGMGMPQMGGAMGMQGQGGFQGGPQAHYNPAFFPQQQNQQVVGGVAGDSAWNPHGAKRPRPE</sequence>
<evidence type="ECO:0000313" key="5">
    <source>
        <dbReference type="EMBL" id="SLM38443.1"/>
    </source>
</evidence>
<evidence type="ECO:0000256" key="2">
    <source>
        <dbReference type="PROSITE-ProRule" id="PRU00176"/>
    </source>
</evidence>
<keyword evidence="6" id="KW-1185">Reference proteome</keyword>
<comment type="similarity">
    <text evidence="1">Belongs to the RRM CPSF6/7 family.</text>
</comment>
<proteinExistence type="inferred from homology"/>
<dbReference type="InterPro" id="IPR035979">
    <property type="entry name" value="RBD_domain_sf"/>
</dbReference>
<feature type="region of interest" description="Disordered" evidence="3">
    <location>
        <begin position="215"/>
        <end position="252"/>
    </location>
</feature>
<dbReference type="EMBL" id="FWEW01002474">
    <property type="protein sequence ID" value="SLM38443.1"/>
    <property type="molecule type" value="Genomic_DNA"/>
</dbReference>
<name>A0A1W5D5P8_9LECA</name>
<protein>
    <submittedName>
        <fullName evidence="5">RNA recognition motif domain</fullName>
    </submittedName>
</protein>
<dbReference type="GO" id="GO:0005634">
    <property type="term" value="C:nucleus"/>
    <property type="evidence" value="ECO:0007669"/>
    <property type="project" value="UniProtKB-SubCell"/>
</dbReference>
<evidence type="ECO:0000256" key="3">
    <source>
        <dbReference type="SAM" id="MobiDB-lite"/>
    </source>
</evidence>
<dbReference type="InterPro" id="IPR000504">
    <property type="entry name" value="RRM_dom"/>
</dbReference>
<dbReference type="AlphaFoldDB" id="A0A1W5D5P8"/>
<feature type="compositionally biased region" description="Polar residues" evidence="3">
    <location>
        <begin position="50"/>
        <end position="64"/>
    </location>
</feature>
<dbReference type="InterPro" id="IPR034772">
    <property type="entry name" value="CPSF6/7"/>
</dbReference>
<dbReference type="SUPFAM" id="SSF54928">
    <property type="entry name" value="RNA-binding domain, RBD"/>
    <property type="match status" value="1"/>
</dbReference>
<accession>A0A1W5D5P8</accession>
<dbReference type="Proteomes" id="UP000192927">
    <property type="component" value="Unassembled WGS sequence"/>
</dbReference>
<feature type="compositionally biased region" description="Polar residues" evidence="3">
    <location>
        <begin position="87"/>
        <end position="96"/>
    </location>
</feature>
<feature type="compositionally biased region" description="Basic and acidic residues" evidence="3">
    <location>
        <begin position="65"/>
        <end position="81"/>
    </location>
</feature>
<dbReference type="Pfam" id="PF00076">
    <property type="entry name" value="RRM_1"/>
    <property type="match status" value="1"/>
</dbReference>
<dbReference type="PANTHER" id="PTHR23204">
    <property type="entry name" value="CLEAVAGE AND POLYADENYLATION SPECIFIC FACTOR"/>
    <property type="match status" value="1"/>
</dbReference>
<feature type="domain" description="RRM" evidence="4">
    <location>
        <begin position="127"/>
        <end position="211"/>
    </location>
</feature>
<evidence type="ECO:0000259" key="4">
    <source>
        <dbReference type="PROSITE" id="PS50102"/>
    </source>
</evidence>
<evidence type="ECO:0000313" key="6">
    <source>
        <dbReference type="Proteomes" id="UP000192927"/>
    </source>
</evidence>
<keyword evidence="2" id="KW-0694">RNA-binding</keyword>